<keyword evidence="5" id="KW-1185">Reference proteome</keyword>
<dbReference type="InterPro" id="IPR014001">
    <property type="entry name" value="Helicase_ATP-bd"/>
</dbReference>
<dbReference type="SMART" id="SM00487">
    <property type="entry name" value="DEXDc"/>
    <property type="match status" value="1"/>
</dbReference>
<dbReference type="PANTHER" id="PTHR45766:SF6">
    <property type="entry name" value="SWI_SNF-RELATED MATRIX-ASSOCIATED ACTIN-DEPENDENT REGULATOR OF CHROMATIN SUBFAMILY A-LIKE PROTEIN 1"/>
    <property type="match status" value="1"/>
</dbReference>
<name>A0ABX5KVS1_9BURK</name>
<dbReference type="InterPro" id="IPR038718">
    <property type="entry name" value="SNF2-like_sf"/>
</dbReference>
<keyword evidence="1" id="KW-0378">Hydrolase</keyword>
<evidence type="ECO:0000259" key="3">
    <source>
        <dbReference type="PROSITE" id="PS51194"/>
    </source>
</evidence>
<dbReference type="InterPro" id="IPR001650">
    <property type="entry name" value="Helicase_C-like"/>
</dbReference>
<reference evidence="4 5" key="1">
    <citation type="submission" date="2018-05" db="EMBL/GenBank/DDBJ databases">
        <title>Genomic Encyclopedia of Type Strains, Phase IV (KMG-V): Genome sequencing to study the core and pangenomes of soil and plant-associated prokaryotes.</title>
        <authorList>
            <person name="Whitman W."/>
        </authorList>
    </citation>
    <scope>NUCLEOTIDE SEQUENCE [LARGE SCALE GENOMIC DNA]</scope>
    <source>
        <strain evidence="4 5">SCZa-39</strain>
    </source>
</reference>
<keyword evidence="4" id="KW-0347">Helicase</keyword>
<feature type="domain" description="Helicase C-terminal" evidence="3">
    <location>
        <begin position="442"/>
        <end position="595"/>
    </location>
</feature>
<evidence type="ECO:0000256" key="1">
    <source>
        <dbReference type="ARBA" id="ARBA00022801"/>
    </source>
</evidence>
<protein>
    <submittedName>
        <fullName evidence="4">ATP-dependent helicase HepA</fullName>
    </submittedName>
</protein>
<evidence type="ECO:0000259" key="2">
    <source>
        <dbReference type="PROSITE" id="PS51192"/>
    </source>
</evidence>
<evidence type="ECO:0000313" key="4">
    <source>
        <dbReference type="EMBL" id="PVX97692.1"/>
    </source>
</evidence>
<keyword evidence="4" id="KW-0067">ATP-binding</keyword>
<dbReference type="Pfam" id="PF00271">
    <property type="entry name" value="Helicase_C"/>
    <property type="match status" value="1"/>
</dbReference>
<feature type="domain" description="Helicase ATP-binding" evidence="2">
    <location>
        <begin position="92"/>
        <end position="241"/>
    </location>
</feature>
<dbReference type="SUPFAM" id="SSF52540">
    <property type="entry name" value="P-loop containing nucleoside triphosphate hydrolases"/>
    <property type="match status" value="1"/>
</dbReference>
<dbReference type="EMBL" id="QEOB01000001">
    <property type="protein sequence ID" value="PVX97692.1"/>
    <property type="molecule type" value="Genomic_DNA"/>
</dbReference>
<sequence>MLEDDAEALTVQFPNGESVNVEAADLQVRWNQPLRDPLPLLISEATETPFLADARSAFARQVALQYTAASGITAVLSPPIELVDYQFEVVKRVLTDPVQRYLLADEVGLGKTIEAGIIVRQYFLDAADTARAVILTPATLVPQWRRELSGKFGLAPWLDDFLHVVSHDELDDLEELLPAAGMLVVDEAHHLSRSDDDEDAGLYGLLQEYTPRIPRLLLLSATPVLSDPAGFLRVLHLLDPVMFPLDDLDALRQRIDTRQIVAEVVAALAPGNLWGLPQELDRLQSAFGEDIVLREKIDALRVVIAAFPEEDDEAYIAALDDLKTHLTECYRLHRRMLRNRRKTVGWATPGRAGLTRISFKAEATERWRHRIDELRYRLGELGPIPAPLRSALLNTAVNSRETASMRDLLQQHDISDDAAVDIATALDSSSLRLREGHERFDALARAVEAVLATPHAQAVVFCTQRADANRATERLRHSFGAQIVRHELRGDDEDDTAMPWQQFLSAPNKVRVLVCDASAEEGVNLHGGKKIAIHFDMPGSPNRCEQRMGRLDRFGVGDAVNSIALQDELNADEIAWLDTLDAGWDVFNRSVASLQYLIESTCGELAEDWLLRGTEAIEDHCASLSGPNGRVATELKNIDLQDRLDSLDEPRLDTLDPLTDFDQAWRDWRGAFSDFAIGALGFRVRWEGSQPANGADEVFRVGYVHQDDSAVTLIPMGGYLRTFLQSVDVDAPNGSSRAPLSYPYVFNRRNALTRAARAQAVRVLRVGDPLVTALEDFCAQDDRGRAFAMWRVDREYDVTDPSGADLFFRFDFIIHPSAVGTERPRSAPNAYCIEGRALDRKMQTFFPPVFVRIWVDGTGAIVPGPNSLMSSPYQNSWQGSRRDFNLNPARWRALPSTVQSTWMRNWSGTCGEARGQAAIAALASDACQEHIQHALKALDHEFRLRRAQAESRLARLDSVQRRREIEELEHDEARYAAMRSAISEPTLELDVAGALFLASDHPFEQ</sequence>
<proteinExistence type="predicted"/>
<keyword evidence="4" id="KW-0547">Nucleotide-binding</keyword>
<dbReference type="PANTHER" id="PTHR45766">
    <property type="entry name" value="DNA ANNEALING HELICASE AND ENDONUCLEASE ZRANB3 FAMILY MEMBER"/>
    <property type="match status" value="1"/>
</dbReference>
<accession>A0ABX5KVS1</accession>
<evidence type="ECO:0000313" key="5">
    <source>
        <dbReference type="Proteomes" id="UP000245712"/>
    </source>
</evidence>
<dbReference type="PROSITE" id="PS51194">
    <property type="entry name" value="HELICASE_CTER"/>
    <property type="match status" value="1"/>
</dbReference>
<gene>
    <name evidence="4" type="ORF">C7402_101406</name>
</gene>
<dbReference type="PROSITE" id="PS51192">
    <property type="entry name" value="HELICASE_ATP_BIND_1"/>
    <property type="match status" value="1"/>
</dbReference>
<comment type="caution">
    <text evidence="4">The sequence shown here is derived from an EMBL/GenBank/DDBJ whole genome shotgun (WGS) entry which is preliminary data.</text>
</comment>
<dbReference type="Proteomes" id="UP000245712">
    <property type="component" value="Unassembled WGS sequence"/>
</dbReference>
<dbReference type="GO" id="GO:0004386">
    <property type="term" value="F:helicase activity"/>
    <property type="evidence" value="ECO:0007669"/>
    <property type="project" value="UniProtKB-KW"/>
</dbReference>
<dbReference type="Gene3D" id="3.40.50.10810">
    <property type="entry name" value="Tandem AAA-ATPase domain"/>
    <property type="match status" value="1"/>
</dbReference>
<dbReference type="InterPro" id="IPR027417">
    <property type="entry name" value="P-loop_NTPase"/>
</dbReference>
<organism evidence="4 5">
    <name type="scientific">Paraburkholderia unamae</name>
    <dbReference type="NCBI Taxonomy" id="219649"/>
    <lineage>
        <taxon>Bacteria</taxon>
        <taxon>Pseudomonadati</taxon>
        <taxon>Pseudomonadota</taxon>
        <taxon>Betaproteobacteria</taxon>
        <taxon>Burkholderiales</taxon>
        <taxon>Burkholderiaceae</taxon>
        <taxon>Paraburkholderia</taxon>
    </lineage>
</organism>
<dbReference type="NCBIfam" id="NF041062">
    <property type="entry name" value="DpdE"/>
    <property type="match status" value="1"/>
</dbReference>
<dbReference type="Gene3D" id="3.40.50.300">
    <property type="entry name" value="P-loop containing nucleotide triphosphate hydrolases"/>
    <property type="match status" value="1"/>
</dbReference>